<gene>
    <name evidence="1" type="ORF">M5J20_01080</name>
</gene>
<keyword evidence="2" id="KW-1185">Reference proteome</keyword>
<dbReference type="EMBL" id="JAMFTQ010000001">
    <property type="protein sequence ID" value="MCP1386795.1"/>
    <property type="molecule type" value="Genomic_DNA"/>
</dbReference>
<dbReference type="Pfam" id="PF11253">
    <property type="entry name" value="DUF3052"/>
    <property type="match status" value="1"/>
</dbReference>
<dbReference type="InterPro" id="IPR021412">
    <property type="entry name" value="DUF3052"/>
</dbReference>
<sequence length="135" mass="14263">MAATDETYAARLGVTEGEVVQEIGWDDDADATISEAIEDAIGSPLLDEDSTELCDTILLWHRDEDGDLVDSLVDAIRNLGDGGRIWLLTPGTGQQGGVHAGVISESAQLAGLVQTKADRFGQWQGSLLTAPAGRK</sequence>
<evidence type="ECO:0000313" key="2">
    <source>
        <dbReference type="Proteomes" id="UP001204000"/>
    </source>
</evidence>
<comment type="caution">
    <text evidence="1">The sequence shown here is derived from an EMBL/GenBank/DDBJ whole genome shotgun (WGS) entry which is preliminary data.</text>
</comment>
<dbReference type="Proteomes" id="UP001204000">
    <property type="component" value="Unassembled WGS sequence"/>
</dbReference>
<evidence type="ECO:0000313" key="1">
    <source>
        <dbReference type="EMBL" id="MCP1386795.1"/>
    </source>
</evidence>
<protein>
    <submittedName>
        <fullName evidence="1">DUF3052 domain-containing protein</fullName>
    </submittedName>
</protein>
<accession>A0ABT1FZB3</accession>
<dbReference type="RefSeq" id="WP_253575527.1">
    <property type="nucleotide sequence ID" value="NZ_JAMFTQ010000001.1"/>
</dbReference>
<organism evidence="1 2">
    <name type="scientific">Corynebacterium stercoris</name>
    <dbReference type="NCBI Taxonomy" id="2943490"/>
    <lineage>
        <taxon>Bacteria</taxon>
        <taxon>Bacillati</taxon>
        <taxon>Actinomycetota</taxon>
        <taxon>Actinomycetes</taxon>
        <taxon>Mycobacteriales</taxon>
        <taxon>Corynebacteriaceae</taxon>
        <taxon>Corynebacterium</taxon>
    </lineage>
</organism>
<reference evidence="1" key="1">
    <citation type="submission" date="2022-05" db="EMBL/GenBank/DDBJ databases">
        <title>Corynebacterium sp. TA-R-1 sp. nov., isolated from human feces.</title>
        <authorList>
            <person name="Shamsuzzaman M."/>
            <person name="Dahal R.H."/>
        </authorList>
    </citation>
    <scope>NUCLEOTIDE SEQUENCE</scope>
    <source>
        <strain evidence="1">TA-R-1</strain>
    </source>
</reference>
<name>A0ABT1FZB3_9CORY</name>
<proteinExistence type="predicted"/>